<evidence type="ECO:0000256" key="1">
    <source>
        <dbReference type="SAM" id="MobiDB-lite"/>
    </source>
</evidence>
<organism evidence="2">
    <name type="scientific">Utricularia reniformis</name>
    <dbReference type="NCBI Taxonomy" id="192314"/>
    <lineage>
        <taxon>Eukaryota</taxon>
        <taxon>Viridiplantae</taxon>
        <taxon>Streptophyta</taxon>
        <taxon>Embryophyta</taxon>
        <taxon>Tracheophyta</taxon>
        <taxon>Spermatophyta</taxon>
        <taxon>Magnoliopsida</taxon>
        <taxon>eudicotyledons</taxon>
        <taxon>Gunneridae</taxon>
        <taxon>Pentapetalae</taxon>
        <taxon>asterids</taxon>
        <taxon>lamiids</taxon>
        <taxon>Lamiales</taxon>
        <taxon>Lentibulariaceae</taxon>
        <taxon>Utricularia</taxon>
    </lineage>
</organism>
<accession>A0A1Y0B4F2</accession>
<proteinExistence type="predicted"/>
<gene>
    <name evidence="2" type="ORF">AEK19_MT2189</name>
</gene>
<feature type="region of interest" description="Disordered" evidence="1">
    <location>
        <begin position="22"/>
        <end position="44"/>
    </location>
</feature>
<geneLocation type="mitochondrion" evidence="2"/>
<keyword evidence="2" id="KW-0496">Mitochondrion</keyword>
<sequence length="65" mass="7102">MVLSAHRLVKFNLLRPCLQRQVFAPSSGSPPDAESLGEGSEGKNSEACSYVLRIGLLRRLSSLCR</sequence>
<dbReference type="AlphaFoldDB" id="A0A1Y0B4F2"/>
<name>A0A1Y0B4F2_9LAMI</name>
<dbReference type="EMBL" id="KY774314">
    <property type="protein sequence ID" value="ART32336.1"/>
    <property type="molecule type" value="Genomic_DNA"/>
</dbReference>
<evidence type="ECO:0000313" key="2">
    <source>
        <dbReference type="EMBL" id="ART32336.1"/>
    </source>
</evidence>
<protein>
    <submittedName>
        <fullName evidence="2">Uncharacterized protein</fullName>
    </submittedName>
</protein>
<reference evidence="2" key="1">
    <citation type="submission" date="2017-03" db="EMBL/GenBank/DDBJ databases">
        <title>The mitochondrial genome of the carnivorous plant Utricularia reniformis (Lentibulariaceae): structure, comparative analysis and evolutionary landmarks.</title>
        <authorList>
            <person name="Silva S.R."/>
            <person name="Alvarenga D.O."/>
            <person name="Michael T.P."/>
            <person name="Miranda V.F.O."/>
            <person name="Varani A.M."/>
        </authorList>
    </citation>
    <scope>NUCLEOTIDE SEQUENCE</scope>
</reference>